<evidence type="ECO:0000256" key="1">
    <source>
        <dbReference type="ARBA" id="ARBA00007198"/>
    </source>
</evidence>
<dbReference type="InterPro" id="IPR006659">
    <property type="entry name" value="Arsenate_reductase"/>
</dbReference>
<accession>A0A0U5B8F4</accession>
<gene>
    <name evidence="8" type="primary">arsC</name>
    <name evidence="8" type="ORF">ASN_1464</name>
</gene>
<evidence type="ECO:0000256" key="5">
    <source>
        <dbReference type="ARBA" id="ARBA00039879"/>
    </source>
</evidence>
<keyword evidence="3 7" id="KW-0560">Oxidoreductase</keyword>
<dbReference type="NCBIfam" id="TIGR00014">
    <property type="entry name" value="arsC"/>
    <property type="match status" value="1"/>
</dbReference>
<dbReference type="GO" id="GO:0008794">
    <property type="term" value="F:arsenate reductase (glutaredoxin) activity"/>
    <property type="evidence" value="ECO:0007669"/>
    <property type="project" value="UniProtKB-UniRule"/>
</dbReference>
<keyword evidence="2" id="KW-0059">Arsenical resistance</keyword>
<dbReference type="GO" id="GO:0046685">
    <property type="term" value="P:response to arsenic-containing substance"/>
    <property type="evidence" value="ECO:0007669"/>
    <property type="project" value="UniProtKB-KW"/>
</dbReference>
<organism evidence="8 9">
    <name type="scientific">Acetobacter senegalensis</name>
    <dbReference type="NCBI Taxonomy" id="446692"/>
    <lineage>
        <taxon>Bacteria</taxon>
        <taxon>Pseudomonadati</taxon>
        <taxon>Pseudomonadota</taxon>
        <taxon>Alphaproteobacteria</taxon>
        <taxon>Acetobacterales</taxon>
        <taxon>Acetobacteraceae</taxon>
        <taxon>Acetobacter</taxon>
    </lineage>
</organism>
<name>A0A0U5B8F4_9PROT</name>
<evidence type="ECO:0000256" key="4">
    <source>
        <dbReference type="ARBA" id="ARBA00038969"/>
    </source>
</evidence>
<evidence type="ECO:0000256" key="3">
    <source>
        <dbReference type="ARBA" id="ARBA00023002"/>
    </source>
</evidence>
<comment type="similarity">
    <text evidence="1 6 7">Belongs to the ArsC family.</text>
</comment>
<dbReference type="InterPro" id="IPR006660">
    <property type="entry name" value="Arsenate_reductase-like"/>
</dbReference>
<protein>
    <recommendedName>
        <fullName evidence="5 7">Arsenate reductase</fullName>
        <ecNumber evidence="4 7">1.20.4.1</ecNumber>
    </recommendedName>
</protein>
<dbReference type="Proteomes" id="UP000056109">
    <property type="component" value="Chromosome I"/>
</dbReference>
<keyword evidence="9" id="KW-1185">Reference proteome</keyword>
<dbReference type="EMBL" id="LN606600">
    <property type="protein sequence ID" value="CEF40821.1"/>
    <property type="molecule type" value="Genomic_DNA"/>
</dbReference>
<dbReference type="KEGG" id="asz:ASN_1464"/>
<dbReference type="PROSITE" id="PS51353">
    <property type="entry name" value="ARSC"/>
    <property type="match status" value="1"/>
</dbReference>
<proteinExistence type="inferred from homology"/>
<evidence type="ECO:0000256" key="7">
    <source>
        <dbReference type="RuleBase" id="RU362029"/>
    </source>
</evidence>
<dbReference type="RefSeq" id="WP_058987615.1">
    <property type="nucleotide sequence ID" value="NZ_LN606600.1"/>
</dbReference>
<dbReference type="Pfam" id="PF03960">
    <property type="entry name" value="ArsC"/>
    <property type="match status" value="1"/>
</dbReference>
<dbReference type="AlphaFoldDB" id="A0A0U5B8F4"/>
<dbReference type="PANTHER" id="PTHR30041:SF5">
    <property type="entry name" value="ARSENATE REDUCTASE-RELATED"/>
    <property type="match status" value="1"/>
</dbReference>
<evidence type="ECO:0000256" key="6">
    <source>
        <dbReference type="PROSITE-ProRule" id="PRU01282"/>
    </source>
</evidence>
<dbReference type="CDD" id="cd03034">
    <property type="entry name" value="ArsC_ArsC"/>
    <property type="match status" value="1"/>
</dbReference>
<dbReference type="PANTHER" id="PTHR30041">
    <property type="entry name" value="ARSENATE REDUCTASE"/>
    <property type="match status" value="1"/>
</dbReference>
<comment type="catalytic activity">
    <reaction evidence="7">
        <text>[glutaredoxin]-dithiol + arsenate + glutathione + H(+) = glutathionyl-S-S-[glutaredoxin] + arsenite + H2O</text>
        <dbReference type="Rhea" id="RHEA:22016"/>
        <dbReference type="Rhea" id="RHEA-COMP:10729"/>
        <dbReference type="Rhea" id="RHEA-COMP:17668"/>
        <dbReference type="ChEBI" id="CHEBI:15377"/>
        <dbReference type="ChEBI" id="CHEBI:15378"/>
        <dbReference type="ChEBI" id="CHEBI:29242"/>
        <dbReference type="ChEBI" id="CHEBI:29950"/>
        <dbReference type="ChEBI" id="CHEBI:48597"/>
        <dbReference type="ChEBI" id="CHEBI:57925"/>
        <dbReference type="ChEBI" id="CHEBI:146199"/>
        <dbReference type="EC" id="1.20.4.1"/>
    </reaction>
</comment>
<evidence type="ECO:0000313" key="9">
    <source>
        <dbReference type="Proteomes" id="UP000056109"/>
    </source>
</evidence>
<reference evidence="9" key="1">
    <citation type="submission" date="2014-09" db="EMBL/GenBank/DDBJ databases">
        <authorList>
            <person name="Illeghems K.G."/>
        </authorList>
    </citation>
    <scope>NUCLEOTIDE SEQUENCE [LARGE SCALE GENOMIC DNA]</scope>
    <source>
        <strain evidence="9">108B</strain>
    </source>
</reference>
<sequence>MTVTIYHNPACGTSRTVLGMIQDAGITPEIVLYLKTPPSREKLEELVKQTGLTPRGLLRQKGALYEELGLANEDISDEAILDAMAAHPELINRPIVVTPLGACLCRPKELVLEILPKP</sequence>
<dbReference type="SUPFAM" id="SSF52833">
    <property type="entry name" value="Thioredoxin-like"/>
    <property type="match status" value="1"/>
</dbReference>
<dbReference type="Gene3D" id="3.40.30.10">
    <property type="entry name" value="Glutaredoxin"/>
    <property type="match status" value="1"/>
</dbReference>
<dbReference type="InterPro" id="IPR036249">
    <property type="entry name" value="Thioredoxin-like_sf"/>
</dbReference>
<dbReference type="EC" id="1.20.4.1" evidence="4 7"/>
<dbReference type="PATRIC" id="fig|446692.3.peg.1481"/>
<dbReference type="GeneID" id="34782536"/>
<evidence type="ECO:0000313" key="8">
    <source>
        <dbReference type="EMBL" id="CEF40821.1"/>
    </source>
</evidence>
<evidence type="ECO:0000256" key="2">
    <source>
        <dbReference type="ARBA" id="ARBA00022849"/>
    </source>
</evidence>